<dbReference type="PRINTS" id="PR01035">
    <property type="entry name" value="TCRTETA"/>
</dbReference>
<reference evidence="9" key="1">
    <citation type="submission" date="2016-10" db="EMBL/GenBank/DDBJ databases">
        <authorList>
            <person name="Varghese N."/>
            <person name="Submissions S."/>
        </authorList>
    </citation>
    <scope>NUCLEOTIDE SEQUENCE [LARGE SCALE GENOMIC DNA]</scope>
    <source>
        <strain evidence="9">OK042</strain>
    </source>
</reference>
<dbReference type="InterPro" id="IPR050930">
    <property type="entry name" value="MFS_Vesicular_Transporter"/>
</dbReference>
<keyword evidence="5 6" id="KW-0472">Membrane</keyword>
<dbReference type="InterPro" id="IPR011701">
    <property type="entry name" value="MFS"/>
</dbReference>
<dbReference type="Gene3D" id="1.20.1250.20">
    <property type="entry name" value="MFS general substrate transporter like domains"/>
    <property type="match status" value="1"/>
</dbReference>
<evidence type="ECO:0000256" key="2">
    <source>
        <dbReference type="ARBA" id="ARBA00022448"/>
    </source>
</evidence>
<feature type="transmembrane region" description="Helical" evidence="6">
    <location>
        <begin position="60"/>
        <end position="78"/>
    </location>
</feature>
<dbReference type="AlphaFoldDB" id="A0A1I3R460"/>
<accession>A0A1I3R460</accession>
<dbReference type="InterPro" id="IPR001958">
    <property type="entry name" value="Tet-R_TetA/multi-R_MdtG-like"/>
</dbReference>
<evidence type="ECO:0000313" key="9">
    <source>
        <dbReference type="Proteomes" id="UP000198915"/>
    </source>
</evidence>
<dbReference type="PANTHER" id="PTHR23506">
    <property type="entry name" value="GH10249P"/>
    <property type="match status" value="1"/>
</dbReference>
<name>A0A1I3R460_9BACL</name>
<feature type="transmembrane region" description="Helical" evidence="6">
    <location>
        <begin position="231"/>
        <end position="251"/>
    </location>
</feature>
<keyword evidence="3 6" id="KW-0812">Transmembrane</keyword>
<dbReference type="InterPro" id="IPR036259">
    <property type="entry name" value="MFS_trans_sf"/>
</dbReference>
<keyword evidence="4 6" id="KW-1133">Transmembrane helix</keyword>
<feature type="transmembrane region" description="Helical" evidence="6">
    <location>
        <begin position="27"/>
        <end position="48"/>
    </location>
</feature>
<evidence type="ECO:0000256" key="3">
    <source>
        <dbReference type="ARBA" id="ARBA00022692"/>
    </source>
</evidence>
<evidence type="ECO:0000256" key="5">
    <source>
        <dbReference type="ARBA" id="ARBA00023136"/>
    </source>
</evidence>
<comment type="subcellular location">
    <subcellularLocation>
        <location evidence="1">Cell membrane</location>
        <topology evidence="1">Multi-pass membrane protein</topology>
    </subcellularLocation>
</comment>
<evidence type="ECO:0000256" key="6">
    <source>
        <dbReference type="SAM" id="Phobius"/>
    </source>
</evidence>
<protein>
    <submittedName>
        <fullName evidence="8">Predicted arabinose efflux permease, MFS family</fullName>
    </submittedName>
</protein>
<feature type="transmembrane region" description="Helical" evidence="6">
    <location>
        <begin position="258"/>
        <end position="277"/>
    </location>
</feature>
<evidence type="ECO:0000256" key="1">
    <source>
        <dbReference type="ARBA" id="ARBA00004651"/>
    </source>
</evidence>
<keyword evidence="2" id="KW-0813">Transport</keyword>
<sequence length="378" mass="40972">MAFLFWFSLFLYVPILPAYLDTMQASYSFMGIVLGSYGLMQVIVRLPLGILSDYLRIRRPFLTFGMLALLISSAGFALTEQLEWTLLFRALSGVTASTWVIFTVVYASYYQGKSAQAMSNLQLVTVTAQLCGMSLSALLVDQWGIKSPFWCSALLGAAGVLLTLFIRDGKEQGGTQTSMRLADISIVVKEPLLLKASALSIFAHMVLFATMFGFTPAYAQSLGGTERELTYLVLSFMIPHALAAFLSVRVLAVRLGEWRTLLVGFIGSGLFTFLIPFLERIEWLCLTQALNGFALGLTFPLLSAMSIQNVAHGQRATAMGFYQAVYAVGMFVGPLTAGVISNSLGLSSGFVLAAGISVLGAALTLVFQKTKKNLAQKA</sequence>
<evidence type="ECO:0000313" key="8">
    <source>
        <dbReference type="EMBL" id="SFJ40820.1"/>
    </source>
</evidence>
<feature type="transmembrane region" description="Helical" evidence="6">
    <location>
        <begin position="346"/>
        <end position="367"/>
    </location>
</feature>
<dbReference type="Pfam" id="PF07690">
    <property type="entry name" value="MFS_1"/>
    <property type="match status" value="1"/>
</dbReference>
<feature type="transmembrane region" description="Helical" evidence="6">
    <location>
        <begin position="121"/>
        <end position="141"/>
    </location>
</feature>
<dbReference type="PROSITE" id="PS50850">
    <property type="entry name" value="MFS"/>
    <property type="match status" value="1"/>
</dbReference>
<dbReference type="EMBL" id="FORT01000003">
    <property type="protein sequence ID" value="SFJ40820.1"/>
    <property type="molecule type" value="Genomic_DNA"/>
</dbReference>
<proteinExistence type="predicted"/>
<evidence type="ECO:0000256" key="4">
    <source>
        <dbReference type="ARBA" id="ARBA00022989"/>
    </source>
</evidence>
<evidence type="ECO:0000259" key="7">
    <source>
        <dbReference type="PROSITE" id="PS50850"/>
    </source>
</evidence>
<feature type="transmembrane region" description="Helical" evidence="6">
    <location>
        <begin position="90"/>
        <end position="109"/>
    </location>
</feature>
<dbReference type="GO" id="GO:0022857">
    <property type="term" value="F:transmembrane transporter activity"/>
    <property type="evidence" value="ECO:0007669"/>
    <property type="project" value="InterPro"/>
</dbReference>
<dbReference type="InterPro" id="IPR020846">
    <property type="entry name" value="MFS_dom"/>
</dbReference>
<dbReference type="PANTHER" id="PTHR23506:SF23">
    <property type="entry name" value="GH10249P"/>
    <property type="match status" value="1"/>
</dbReference>
<feature type="transmembrane region" description="Helical" evidence="6">
    <location>
        <begin position="199"/>
        <end position="219"/>
    </location>
</feature>
<organism evidence="8 9">
    <name type="scientific">Brevibacillus centrosporus</name>
    <dbReference type="NCBI Taxonomy" id="54910"/>
    <lineage>
        <taxon>Bacteria</taxon>
        <taxon>Bacillati</taxon>
        <taxon>Bacillota</taxon>
        <taxon>Bacilli</taxon>
        <taxon>Bacillales</taxon>
        <taxon>Paenibacillaceae</taxon>
        <taxon>Brevibacillus</taxon>
    </lineage>
</organism>
<feature type="transmembrane region" description="Helical" evidence="6">
    <location>
        <begin position="289"/>
        <end position="307"/>
    </location>
</feature>
<dbReference type="STRING" id="1884381.SAMN05518846_103268"/>
<dbReference type="GO" id="GO:0005886">
    <property type="term" value="C:plasma membrane"/>
    <property type="evidence" value="ECO:0007669"/>
    <property type="project" value="UniProtKB-SubCell"/>
</dbReference>
<dbReference type="Proteomes" id="UP000198915">
    <property type="component" value="Unassembled WGS sequence"/>
</dbReference>
<feature type="transmembrane region" description="Helical" evidence="6">
    <location>
        <begin position="147"/>
        <end position="166"/>
    </location>
</feature>
<gene>
    <name evidence="8" type="ORF">SAMN05518846_103268</name>
</gene>
<dbReference type="SUPFAM" id="SSF103473">
    <property type="entry name" value="MFS general substrate transporter"/>
    <property type="match status" value="1"/>
</dbReference>
<feature type="transmembrane region" description="Helical" evidence="6">
    <location>
        <begin position="319"/>
        <end position="340"/>
    </location>
</feature>
<feature type="domain" description="Major facilitator superfamily (MFS) profile" evidence="7">
    <location>
        <begin position="1"/>
        <end position="372"/>
    </location>
</feature>
<keyword evidence="9" id="KW-1185">Reference proteome</keyword>